<dbReference type="InterPro" id="IPR019185">
    <property type="entry name" value="Integral_membrane_SYS1-rel"/>
</dbReference>
<proteinExistence type="inferred from homology"/>
<evidence type="ECO:0000313" key="11">
    <source>
        <dbReference type="Proteomes" id="UP000239649"/>
    </source>
</evidence>
<accession>A0A2P6VNU1</accession>
<dbReference type="GO" id="GO:0000139">
    <property type="term" value="C:Golgi membrane"/>
    <property type="evidence" value="ECO:0007669"/>
    <property type="project" value="UniProtKB-SubCell"/>
</dbReference>
<dbReference type="GO" id="GO:0005829">
    <property type="term" value="C:cytosol"/>
    <property type="evidence" value="ECO:0007669"/>
    <property type="project" value="GOC"/>
</dbReference>
<reference evidence="10 11" key="1">
    <citation type="journal article" date="2018" name="Plant J.">
        <title>Genome sequences of Chlorella sorokiniana UTEX 1602 and Micractinium conductrix SAG 241.80: implications to maltose excretion by a green alga.</title>
        <authorList>
            <person name="Arriola M.B."/>
            <person name="Velmurugan N."/>
            <person name="Zhang Y."/>
            <person name="Plunkett M.H."/>
            <person name="Hondzo H."/>
            <person name="Barney B.M."/>
        </authorList>
    </citation>
    <scope>NUCLEOTIDE SEQUENCE [LARGE SCALE GENOMIC DNA]</scope>
    <source>
        <strain evidence="10 11">SAG 241.80</strain>
    </source>
</reference>
<dbReference type="GO" id="GO:0034067">
    <property type="term" value="P:protein localization to Golgi apparatus"/>
    <property type="evidence" value="ECO:0007669"/>
    <property type="project" value="TreeGrafter"/>
</dbReference>
<evidence type="ECO:0000256" key="8">
    <source>
        <dbReference type="ARBA" id="ARBA00023136"/>
    </source>
</evidence>
<keyword evidence="8 9" id="KW-0472">Membrane</keyword>
<dbReference type="OrthoDB" id="542931at2759"/>
<dbReference type="AlphaFoldDB" id="A0A2P6VNU1"/>
<feature type="transmembrane region" description="Helical" evidence="9">
    <location>
        <begin position="57"/>
        <end position="75"/>
    </location>
</feature>
<dbReference type="GO" id="GO:0043001">
    <property type="term" value="P:Golgi to plasma membrane protein transport"/>
    <property type="evidence" value="ECO:0007669"/>
    <property type="project" value="TreeGrafter"/>
</dbReference>
<keyword evidence="7" id="KW-0333">Golgi apparatus</keyword>
<evidence type="ECO:0000256" key="4">
    <source>
        <dbReference type="ARBA" id="ARBA00022692"/>
    </source>
</evidence>
<dbReference type="Proteomes" id="UP000239649">
    <property type="component" value="Unassembled WGS sequence"/>
</dbReference>
<comment type="similarity">
    <text evidence="2">Belongs to the SYS1 family.</text>
</comment>
<evidence type="ECO:0000256" key="7">
    <source>
        <dbReference type="ARBA" id="ARBA00023034"/>
    </source>
</evidence>
<evidence type="ECO:0000313" key="10">
    <source>
        <dbReference type="EMBL" id="PSC75768.1"/>
    </source>
</evidence>
<name>A0A2P6VNU1_9CHLO</name>
<evidence type="ECO:0000256" key="1">
    <source>
        <dbReference type="ARBA" id="ARBA00004653"/>
    </source>
</evidence>
<keyword evidence="6 9" id="KW-1133">Transmembrane helix</keyword>
<comment type="caution">
    <text evidence="10">The sequence shown here is derived from an EMBL/GenBank/DDBJ whole genome shotgun (WGS) entry which is preliminary data.</text>
</comment>
<keyword evidence="11" id="KW-1185">Reference proteome</keyword>
<sequence>MVVGPYVPQLTLHQFFDWRWVSFGSFQGWMVCIACFVNALVAALYLRLIVQRAKKCLDFAGTILFLHLVAVSAYSGFPRHAAWWVLHGTNLAATALLGEWLCMQKEMQEIPLTSLRRSAAAVAAGGGGGGGSGGGSNGGLSRAVNARSSAANVMELAQVVVQPSRQGSLHAQSSINWGPLSPVK</sequence>
<dbReference type="GO" id="GO:0005802">
    <property type="term" value="C:trans-Golgi network"/>
    <property type="evidence" value="ECO:0007669"/>
    <property type="project" value="TreeGrafter"/>
</dbReference>
<comment type="subcellular location">
    <subcellularLocation>
        <location evidence="1">Golgi apparatus membrane</location>
        <topology evidence="1">Multi-pass membrane protein</topology>
    </subcellularLocation>
</comment>
<dbReference type="STRING" id="554055.A0A2P6VNU1"/>
<evidence type="ECO:0000256" key="3">
    <source>
        <dbReference type="ARBA" id="ARBA00022448"/>
    </source>
</evidence>
<evidence type="ECO:0000256" key="2">
    <source>
        <dbReference type="ARBA" id="ARBA00008160"/>
    </source>
</evidence>
<keyword evidence="3" id="KW-0813">Transport</keyword>
<protein>
    <submittedName>
        <fullName evidence="10">SYS1-like protein</fullName>
    </submittedName>
</protein>
<organism evidence="10 11">
    <name type="scientific">Micractinium conductrix</name>
    <dbReference type="NCBI Taxonomy" id="554055"/>
    <lineage>
        <taxon>Eukaryota</taxon>
        <taxon>Viridiplantae</taxon>
        <taxon>Chlorophyta</taxon>
        <taxon>core chlorophytes</taxon>
        <taxon>Trebouxiophyceae</taxon>
        <taxon>Chlorellales</taxon>
        <taxon>Chlorellaceae</taxon>
        <taxon>Chlorella clade</taxon>
        <taxon>Micractinium</taxon>
    </lineage>
</organism>
<keyword evidence="5" id="KW-0653">Protein transport</keyword>
<keyword evidence="4 9" id="KW-0812">Transmembrane</keyword>
<evidence type="ECO:0000256" key="9">
    <source>
        <dbReference type="SAM" id="Phobius"/>
    </source>
</evidence>
<evidence type="ECO:0000256" key="6">
    <source>
        <dbReference type="ARBA" id="ARBA00022989"/>
    </source>
</evidence>
<gene>
    <name evidence="10" type="ORF">C2E20_1691</name>
</gene>
<dbReference type="GO" id="GO:0006895">
    <property type="term" value="P:Golgi to endosome transport"/>
    <property type="evidence" value="ECO:0007669"/>
    <property type="project" value="TreeGrafter"/>
</dbReference>
<dbReference type="EMBL" id="LHPF02000002">
    <property type="protein sequence ID" value="PSC75768.1"/>
    <property type="molecule type" value="Genomic_DNA"/>
</dbReference>
<dbReference type="Pfam" id="PF09801">
    <property type="entry name" value="SYS1"/>
    <property type="match status" value="1"/>
</dbReference>
<dbReference type="PANTHER" id="PTHR12952:SF0">
    <property type="entry name" value="PROTEIN SYS1 HOMOLOG"/>
    <property type="match status" value="1"/>
</dbReference>
<dbReference type="PANTHER" id="PTHR12952">
    <property type="entry name" value="SYS1"/>
    <property type="match status" value="1"/>
</dbReference>
<evidence type="ECO:0000256" key="5">
    <source>
        <dbReference type="ARBA" id="ARBA00022927"/>
    </source>
</evidence>
<feature type="transmembrane region" description="Helical" evidence="9">
    <location>
        <begin position="20"/>
        <end position="45"/>
    </location>
</feature>